<dbReference type="PANTHER" id="PTHR15696:SF37">
    <property type="entry name" value="NONSENSE-MEDIATED MRNA DECAY FACTOR EBS1-RELATED"/>
    <property type="match status" value="1"/>
</dbReference>
<evidence type="ECO:0000313" key="4">
    <source>
        <dbReference type="Proteomes" id="UP000019375"/>
    </source>
</evidence>
<dbReference type="Pfam" id="PF10374">
    <property type="entry name" value="EST1"/>
    <property type="match status" value="1"/>
</dbReference>
<dbReference type="InterPro" id="IPR011990">
    <property type="entry name" value="TPR-like_helical_dom_sf"/>
</dbReference>
<feature type="domain" description="DNA/RNA-binding" evidence="1">
    <location>
        <begin position="217"/>
        <end position="511"/>
    </location>
</feature>
<dbReference type="InterPro" id="IPR045153">
    <property type="entry name" value="Est1/Ebs1-like"/>
</dbReference>
<keyword evidence="4" id="KW-1185">Reference proteome</keyword>
<evidence type="ECO:0000259" key="2">
    <source>
        <dbReference type="Pfam" id="PF10374"/>
    </source>
</evidence>
<dbReference type="GO" id="GO:0070034">
    <property type="term" value="F:telomerase RNA binding"/>
    <property type="evidence" value="ECO:0007669"/>
    <property type="project" value="TreeGrafter"/>
</dbReference>
<name>A0A8J2WV92_ZYGB2</name>
<reference evidence="4" key="1">
    <citation type="journal article" date="2013" name="Genome Announc.">
        <title>Genome sequence of the food spoilage yeast Zygosaccharomyces bailii CLIB 213(T).</title>
        <authorList>
            <person name="Galeote V."/>
            <person name="Bigey F."/>
            <person name="Devillers H."/>
            <person name="Neuveglise C."/>
            <person name="Dequin S."/>
        </authorList>
    </citation>
    <scope>NUCLEOTIDE SEQUENCE [LARGE SCALE GENOMIC DNA]</scope>
    <source>
        <strain evidence="4">CLIB 213 / ATCC 58445 / CBS 680 / CCRC 21525 / NBRC 1098 / NCYC 1416 / NRRL Y-2227</strain>
    </source>
</reference>
<dbReference type="Pfam" id="PF10373">
    <property type="entry name" value="EST1_DNA_bind"/>
    <property type="match status" value="1"/>
</dbReference>
<dbReference type="EMBL" id="HG316454">
    <property type="protein sequence ID" value="CDF87758.1"/>
    <property type="molecule type" value="Genomic_DNA"/>
</dbReference>
<evidence type="ECO:0000259" key="1">
    <source>
        <dbReference type="Pfam" id="PF10373"/>
    </source>
</evidence>
<dbReference type="Gene3D" id="1.25.40.10">
    <property type="entry name" value="Tetratricopeptide repeat domain"/>
    <property type="match status" value="1"/>
</dbReference>
<dbReference type="SUPFAM" id="SSF48452">
    <property type="entry name" value="TPR-like"/>
    <property type="match status" value="1"/>
</dbReference>
<sequence>MTTLPSGIEKNVSDTISAFSEQLNATFKSNKIVQDYALLNGFLSFVHSKLNRLIMEILKQQQDIYEGKEGEIDDKSIPLILRLYWEKIAYPIFKWFQMWRKMLLPKKSKEQPKYVEFRRMNTKLTKFFKSVHNFYYGVLETFLKEYDLSRVIPSELLQELSKEASQEGVKLDPSNRFTVLVVVTSNSCLLYLGAAQRYKSLSEKLSNKYSTADFKKAFRYFDLASLILPSIGEAHLQKGMIYVQTDNLGCAIYEFTRGALSRIPSPAGLTNFANIVCEKDSNLRERFDAVLKETHLQEMEGTKIINREIIEFYFLALFGAHFAPQSWLNENDKKCLLEGVGIDHLKKVMYEKISTRYLKNIETIFNSLITVIGGFDLLLILRIRSNKPAFDVKSVNLKELDNTSITYLEFAFSFITHIMNDVIRDCWQKNLTSFQYLAMVRIIECWIKSNRAVLQYSHRDEEFCKSLAQLLNNIGQSGIVEVSPSSNHRPRRTYFFQEDVDLKEFSCIKYALTDFNDERIFSMEDAPYRLLNRPPEQDKLSPEEEGKLRLDAIVCSGVKFLSKNSCGIGWNALNKVYESHPKPKKIEVNNCNMSNPVSLQPVRGPTAKIAAVPGVDQRSLDYSKQEYVNEISKWGYSGSSAPMAPSSLSTKPSSSLTNTVLAQTLSMERAEYNNTYAPQSTVSSTASSVVSSAPTPNVPLVAPAYPYQMYPGAMPAATAPQPQHPFYPQYPFISAPPPPPPPPSQEGFQQIQAPVPYMQRQEAAFFGNPSLGQQSMYYGQRAFPYGPQNGNNNGYSIF</sequence>
<dbReference type="GO" id="GO:0042162">
    <property type="term" value="F:telomeric DNA binding"/>
    <property type="evidence" value="ECO:0007669"/>
    <property type="project" value="TreeGrafter"/>
</dbReference>
<evidence type="ECO:0000313" key="3">
    <source>
        <dbReference type="EMBL" id="CDF87758.1"/>
    </source>
</evidence>
<dbReference type="GO" id="GO:0000184">
    <property type="term" value="P:nuclear-transcribed mRNA catabolic process, nonsense-mediated decay"/>
    <property type="evidence" value="ECO:0007669"/>
    <property type="project" value="TreeGrafter"/>
</dbReference>
<dbReference type="InterPro" id="IPR019458">
    <property type="entry name" value="Est1-like_N"/>
</dbReference>
<dbReference type="InterPro" id="IPR018834">
    <property type="entry name" value="DNA/RNA-bd_Est1-type"/>
</dbReference>
<dbReference type="Proteomes" id="UP000019375">
    <property type="component" value="Unassembled WGS sequence"/>
</dbReference>
<dbReference type="AlphaFoldDB" id="A0A8J2WV92"/>
<proteinExistence type="predicted"/>
<feature type="domain" description="Telomerase activating protein Est1-like N-terminal" evidence="2">
    <location>
        <begin position="80"/>
        <end position="202"/>
    </location>
</feature>
<gene>
    <name evidence="3" type="ORF">BN860_13784g</name>
</gene>
<organism evidence="3 4">
    <name type="scientific">Zygosaccharomyces bailii (strain CLIB 213 / ATCC 58445 / CBS 680 / BCRC 21525 / NBRC 1098 / NCYC 1416 / NRRL Y-2227)</name>
    <dbReference type="NCBI Taxonomy" id="1333698"/>
    <lineage>
        <taxon>Eukaryota</taxon>
        <taxon>Fungi</taxon>
        <taxon>Dikarya</taxon>
        <taxon>Ascomycota</taxon>
        <taxon>Saccharomycotina</taxon>
        <taxon>Saccharomycetes</taxon>
        <taxon>Saccharomycetales</taxon>
        <taxon>Saccharomycetaceae</taxon>
        <taxon>Zygosaccharomyces</taxon>
    </lineage>
</organism>
<dbReference type="PANTHER" id="PTHR15696">
    <property type="entry name" value="SMG-7 SUPPRESSOR WITH MORPHOLOGICAL EFFECT ON GENITALIA PROTEIN 7"/>
    <property type="match status" value="1"/>
</dbReference>
<accession>A0A8J2WV92</accession>
<protein>
    <submittedName>
        <fullName evidence="3">BN860_13784g1_1</fullName>
    </submittedName>
</protein>
<dbReference type="GO" id="GO:0005697">
    <property type="term" value="C:telomerase holoenzyme complex"/>
    <property type="evidence" value="ECO:0007669"/>
    <property type="project" value="TreeGrafter"/>
</dbReference>
<dbReference type="OrthoDB" id="69928at2759"/>